<sequence>MNDLRFDSLPTRAVAKPAVVELWVRSLLFSLGMLLSTVVCGLAIVLGFALPFNRRYRLSQSWSRFNIWWLRVTCRIDYRVSGAEHIPDRPVIVMAKHQSTWETLFLQQYLQPTAWVVKRELLWLPFFGWALKLLRPIAIDRRAGSSAVKQVIRQGIEHLRRGQWILIFPEGTRTAPGVRKRYGMGGAVLAARSRCPILPVAHNAGEFWPRRGFLKRPGTVQVVFGPLIASEGRSPQELNWMTETWIETTMTRIGRAARAAARPADE</sequence>
<dbReference type="EMBL" id="SPMZ01000016">
    <property type="protein sequence ID" value="NMQ18717.1"/>
    <property type="molecule type" value="Genomic_DNA"/>
</dbReference>
<dbReference type="PANTHER" id="PTHR10434:SF40">
    <property type="entry name" value="1-ACYL-SN-GLYCEROL-3-PHOSPHATE ACYLTRANSFERASE"/>
    <property type="match status" value="1"/>
</dbReference>
<dbReference type="PANTHER" id="PTHR10434">
    <property type="entry name" value="1-ACYL-SN-GLYCEROL-3-PHOSPHATE ACYLTRANSFERASE"/>
    <property type="match status" value="1"/>
</dbReference>
<comment type="caution">
    <text evidence="6">The sequence shown here is derived from an EMBL/GenBank/DDBJ whole genome shotgun (WGS) entry which is preliminary data.</text>
</comment>
<dbReference type="GO" id="GO:0016746">
    <property type="term" value="F:acyltransferase activity"/>
    <property type="evidence" value="ECO:0007669"/>
    <property type="project" value="UniProtKB-KW"/>
</dbReference>
<evidence type="ECO:0000256" key="1">
    <source>
        <dbReference type="ARBA" id="ARBA00005189"/>
    </source>
</evidence>
<evidence type="ECO:0000256" key="3">
    <source>
        <dbReference type="ARBA" id="ARBA00023315"/>
    </source>
</evidence>
<name>A0ABX1TH71_9GAMM</name>
<dbReference type="SUPFAM" id="SSF69593">
    <property type="entry name" value="Glycerol-3-phosphate (1)-acyltransferase"/>
    <property type="match status" value="1"/>
</dbReference>
<keyword evidence="4" id="KW-0472">Membrane</keyword>
<evidence type="ECO:0000259" key="5">
    <source>
        <dbReference type="SMART" id="SM00563"/>
    </source>
</evidence>
<dbReference type="RefSeq" id="WP_169247976.1">
    <property type="nucleotide sequence ID" value="NZ_SPMZ01000016.1"/>
</dbReference>
<keyword evidence="4" id="KW-0812">Transmembrane</keyword>
<dbReference type="Proteomes" id="UP000760480">
    <property type="component" value="Unassembled WGS sequence"/>
</dbReference>
<comment type="pathway">
    <text evidence="1">Lipid metabolism.</text>
</comment>
<keyword evidence="3 6" id="KW-0012">Acyltransferase</keyword>
<feature type="domain" description="Phospholipid/glycerol acyltransferase" evidence="5">
    <location>
        <begin position="91"/>
        <end position="205"/>
    </location>
</feature>
<evidence type="ECO:0000256" key="4">
    <source>
        <dbReference type="SAM" id="Phobius"/>
    </source>
</evidence>
<gene>
    <name evidence="6" type="ORF">E4P82_05560</name>
</gene>
<evidence type="ECO:0000313" key="7">
    <source>
        <dbReference type="Proteomes" id="UP000760480"/>
    </source>
</evidence>
<keyword evidence="4" id="KW-1133">Transmembrane helix</keyword>
<accession>A0ABX1TH71</accession>
<evidence type="ECO:0000256" key="2">
    <source>
        <dbReference type="ARBA" id="ARBA00022679"/>
    </source>
</evidence>
<dbReference type="InterPro" id="IPR002123">
    <property type="entry name" value="Plipid/glycerol_acylTrfase"/>
</dbReference>
<dbReference type="CDD" id="cd07989">
    <property type="entry name" value="LPLAT_AGPAT-like"/>
    <property type="match status" value="1"/>
</dbReference>
<organism evidence="6 7">
    <name type="scientific">Candidatus Competibacter phosphatis</name>
    <dbReference type="NCBI Taxonomy" id="221280"/>
    <lineage>
        <taxon>Bacteria</taxon>
        <taxon>Pseudomonadati</taxon>
        <taxon>Pseudomonadota</taxon>
        <taxon>Gammaproteobacteria</taxon>
        <taxon>Candidatus Competibacteraceae</taxon>
        <taxon>Candidatus Competibacter</taxon>
    </lineage>
</organism>
<feature type="transmembrane region" description="Helical" evidence="4">
    <location>
        <begin position="27"/>
        <end position="50"/>
    </location>
</feature>
<keyword evidence="2" id="KW-0808">Transferase</keyword>
<reference evidence="6 7" key="1">
    <citation type="submission" date="2019-03" db="EMBL/GenBank/DDBJ databases">
        <title>Metabolic reconstructions from genomes of highly enriched 'Candidatus Accumulibacter' and 'Candidatus Competibacter' bioreactor populations.</title>
        <authorList>
            <person name="Annavajhala M.K."/>
            <person name="Welles L."/>
            <person name="Abbas B."/>
            <person name="Sorokin D."/>
            <person name="Park H."/>
            <person name="Van Loosdrecht M."/>
            <person name="Chandran K."/>
        </authorList>
    </citation>
    <scope>NUCLEOTIDE SEQUENCE [LARGE SCALE GENOMIC DNA]</scope>
    <source>
        <strain evidence="6 7">SBR_G</strain>
    </source>
</reference>
<evidence type="ECO:0000313" key="6">
    <source>
        <dbReference type="EMBL" id="NMQ18717.1"/>
    </source>
</evidence>
<keyword evidence="7" id="KW-1185">Reference proteome</keyword>
<protein>
    <submittedName>
        <fullName evidence="6">1-acyl-sn-glycerol-3-phosphate acyltransferase</fullName>
    </submittedName>
</protein>
<proteinExistence type="predicted"/>
<dbReference type="SMART" id="SM00563">
    <property type="entry name" value="PlsC"/>
    <property type="match status" value="1"/>
</dbReference>
<dbReference type="Pfam" id="PF01553">
    <property type="entry name" value="Acyltransferase"/>
    <property type="match status" value="1"/>
</dbReference>